<gene>
    <name evidence="3" type="primary">Contig9528.g10187</name>
    <name evidence="3" type="ORF">STYLEM_19241</name>
</gene>
<feature type="transmembrane region" description="Helical" evidence="1">
    <location>
        <begin position="85"/>
        <end position="108"/>
    </location>
</feature>
<feature type="transmembrane region" description="Helical" evidence="1">
    <location>
        <begin position="136"/>
        <end position="153"/>
    </location>
</feature>
<evidence type="ECO:0000259" key="2">
    <source>
        <dbReference type="Pfam" id="PF00892"/>
    </source>
</evidence>
<keyword evidence="1" id="KW-0472">Membrane</keyword>
<dbReference type="AlphaFoldDB" id="A0A078B7B7"/>
<evidence type="ECO:0000313" key="3">
    <source>
        <dbReference type="EMBL" id="CDW90101.1"/>
    </source>
</evidence>
<organism evidence="3 4">
    <name type="scientific">Stylonychia lemnae</name>
    <name type="common">Ciliate</name>
    <dbReference type="NCBI Taxonomy" id="5949"/>
    <lineage>
        <taxon>Eukaryota</taxon>
        <taxon>Sar</taxon>
        <taxon>Alveolata</taxon>
        <taxon>Ciliophora</taxon>
        <taxon>Intramacronucleata</taxon>
        <taxon>Spirotrichea</taxon>
        <taxon>Stichotrichia</taxon>
        <taxon>Sporadotrichida</taxon>
        <taxon>Oxytrichidae</taxon>
        <taxon>Stylonychinae</taxon>
        <taxon>Stylonychia</taxon>
    </lineage>
</organism>
<feature type="transmembrane region" description="Helical" evidence="1">
    <location>
        <begin position="193"/>
        <end position="210"/>
    </location>
</feature>
<feature type="domain" description="EamA" evidence="2">
    <location>
        <begin position="239"/>
        <end position="374"/>
    </location>
</feature>
<feature type="transmembrane region" description="Helical" evidence="1">
    <location>
        <begin position="275"/>
        <end position="292"/>
    </location>
</feature>
<dbReference type="Proteomes" id="UP000039865">
    <property type="component" value="Unassembled WGS sequence"/>
</dbReference>
<dbReference type="InterPro" id="IPR000620">
    <property type="entry name" value="EamA_dom"/>
</dbReference>
<feature type="transmembrane region" description="Helical" evidence="1">
    <location>
        <begin position="58"/>
        <end position="79"/>
    </location>
</feature>
<proteinExistence type="predicted"/>
<feature type="transmembrane region" description="Helical" evidence="1">
    <location>
        <begin position="237"/>
        <end position="255"/>
    </location>
</feature>
<evidence type="ECO:0000256" key="1">
    <source>
        <dbReference type="SAM" id="Phobius"/>
    </source>
</evidence>
<keyword evidence="1" id="KW-1133">Transmembrane helix</keyword>
<dbReference type="GO" id="GO:0016020">
    <property type="term" value="C:membrane"/>
    <property type="evidence" value="ECO:0007669"/>
    <property type="project" value="InterPro"/>
</dbReference>
<feature type="transmembrane region" description="Helical" evidence="1">
    <location>
        <begin position="357"/>
        <end position="376"/>
    </location>
</feature>
<feature type="transmembrane region" description="Helical" evidence="1">
    <location>
        <begin position="332"/>
        <end position="351"/>
    </location>
</feature>
<evidence type="ECO:0000313" key="4">
    <source>
        <dbReference type="Proteomes" id="UP000039865"/>
    </source>
</evidence>
<dbReference type="EMBL" id="CCKQ01018167">
    <property type="protein sequence ID" value="CDW90101.1"/>
    <property type="molecule type" value="Genomic_DNA"/>
</dbReference>
<feature type="transmembrane region" description="Helical" evidence="1">
    <location>
        <begin position="304"/>
        <end position="325"/>
    </location>
</feature>
<protein>
    <recommendedName>
        <fullName evidence="2">EamA domain-containing protein</fullName>
    </recommendedName>
</protein>
<name>A0A078B7B7_STYLE</name>
<dbReference type="Pfam" id="PF00892">
    <property type="entry name" value="EamA"/>
    <property type="match status" value="1"/>
</dbReference>
<accession>A0A078B7B7</accession>
<keyword evidence="1" id="KW-0812">Transmembrane</keyword>
<dbReference type="OrthoDB" id="323235at2759"/>
<sequence length="377" mass="42803">MDKDAELNESLLEKDQNLVKTSFAINNHDNHLTNMTFLSSNWHYYTTNPPSIIYIPKVYWGTALMCSFIWGTSNFIYGLLHDKGFAVVCLSWTGFITSGLIYKLYMLFTLSPHLNRHTIHDSFFGEVRKRGNNIHVTIRSINFFLLIWIAILMAENTQAAGINQGVIACIFCLSSVIQGYAFYWLFGEKFSKHFILSMIMILTGIMIIVVEDNHLLYNSMELSPVKKSESDKINCKYTAIVLAFLAAFMNTVRVIQAKHLQKKRGYDPVQFLNDSALVCGVFMLAISGYFYMIQHPAYTLKNFFISFIASTLMHLCTMMGIIATVRGQPGPASAIIYSNSVFSLFHIIVFIGLIPTIYQFLGMGLTIFGVFVMMIIK</sequence>
<dbReference type="InParanoid" id="A0A078B7B7"/>
<reference evidence="3 4" key="1">
    <citation type="submission" date="2014-06" db="EMBL/GenBank/DDBJ databases">
        <authorList>
            <person name="Swart Estienne"/>
        </authorList>
    </citation>
    <scope>NUCLEOTIDE SEQUENCE [LARGE SCALE GENOMIC DNA]</scope>
    <source>
        <strain evidence="3 4">130c</strain>
    </source>
</reference>
<keyword evidence="4" id="KW-1185">Reference proteome</keyword>
<feature type="transmembrane region" description="Helical" evidence="1">
    <location>
        <begin position="165"/>
        <end position="186"/>
    </location>
</feature>